<dbReference type="AlphaFoldDB" id="A0A9W9VV20"/>
<evidence type="ECO:0000313" key="2">
    <source>
        <dbReference type="EMBL" id="KAJ5389803.1"/>
    </source>
</evidence>
<sequence length="73" mass="7560">MRSRKQVNKTRDERQGNGHHAAVYHVGLEDATSRDGLCSLVCLIGGEDESGGLGGPNKSLGMSGRKVLPGAGA</sequence>
<name>A0A9W9VV20_9EURO</name>
<feature type="region of interest" description="Disordered" evidence="1">
    <location>
        <begin position="49"/>
        <end position="73"/>
    </location>
</feature>
<accession>A0A9W9VV20</accession>
<protein>
    <submittedName>
        <fullName evidence="2">Uncharacterized protein</fullName>
    </submittedName>
</protein>
<evidence type="ECO:0000313" key="3">
    <source>
        <dbReference type="Proteomes" id="UP001147782"/>
    </source>
</evidence>
<gene>
    <name evidence="2" type="ORF">N7496_000871</name>
</gene>
<dbReference type="EMBL" id="JAPZBS010000001">
    <property type="protein sequence ID" value="KAJ5389803.1"/>
    <property type="molecule type" value="Genomic_DNA"/>
</dbReference>
<dbReference type="GeneID" id="81432979"/>
<dbReference type="Proteomes" id="UP001147782">
    <property type="component" value="Unassembled WGS sequence"/>
</dbReference>
<proteinExistence type="predicted"/>
<reference evidence="2" key="1">
    <citation type="submission" date="2022-11" db="EMBL/GenBank/DDBJ databases">
        <authorList>
            <person name="Petersen C."/>
        </authorList>
    </citation>
    <scope>NUCLEOTIDE SEQUENCE</scope>
    <source>
        <strain evidence="2">IBT 29864</strain>
    </source>
</reference>
<reference evidence="2" key="2">
    <citation type="journal article" date="2023" name="IMA Fungus">
        <title>Comparative genomic study of the Penicillium genus elucidates a diverse pangenome and 15 lateral gene transfer events.</title>
        <authorList>
            <person name="Petersen C."/>
            <person name="Sorensen T."/>
            <person name="Nielsen M.R."/>
            <person name="Sondergaard T.E."/>
            <person name="Sorensen J.L."/>
            <person name="Fitzpatrick D.A."/>
            <person name="Frisvad J.C."/>
            <person name="Nielsen K.L."/>
        </authorList>
    </citation>
    <scope>NUCLEOTIDE SEQUENCE</scope>
    <source>
        <strain evidence="2">IBT 29864</strain>
    </source>
</reference>
<comment type="caution">
    <text evidence="2">The sequence shown here is derived from an EMBL/GenBank/DDBJ whole genome shotgun (WGS) entry which is preliminary data.</text>
</comment>
<evidence type="ECO:0000256" key="1">
    <source>
        <dbReference type="SAM" id="MobiDB-lite"/>
    </source>
</evidence>
<keyword evidence="3" id="KW-1185">Reference proteome</keyword>
<organism evidence="2 3">
    <name type="scientific">Penicillium cataractarum</name>
    <dbReference type="NCBI Taxonomy" id="2100454"/>
    <lineage>
        <taxon>Eukaryota</taxon>
        <taxon>Fungi</taxon>
        <taxon>Dikarya</taxon>
        <taxon>Ascomycota</taxon>
        <taxon>Pezizomycotina</taxon>
        <taxon>Eurotiomycetes</taxon>
        <taxon>Eurotiomycetidae</taxon>
        <taxon>Eurotiales</taxon>
        <taxon>Aspergillaceae</taxon>
        <taxon>Penicillium</taxon>
    </lineage>
</organism>
<dbReference type="RefSeq" id="XP_056560531.1">
    <property type="nucleotide sequence ID" value="XM_056693802.1"/>
</dbReference>